<protein>
    <submittedName>
        <fullName evidence="1">Uncharacterized protein</fullName>
    </submittedName>
</protein>
<evidence type="ECO:0000313" key="1">
    <source>
        <dbReference type="EMBL" id="JAH28123.1"/>
    </source>
</evidence>
<accession>A0A0E9RIF6</accession>
<dbReference type="AlphaFoldDB" id="A0A0E9RIF6"/>
<reference evidence="1" key="1">
    <citation type="submission" date="2014-11" db="EMBL/GenBank/DDBJ databases">
        <authorList>
            <person name="Amaro Gonzalez C."/>
        </authorList>
    </citation>
    <scope>NUCLEOTIDE SEQUENCE</scope>
</reference>
<organism evidence="1">
    <name type="scientific">Anguilla anguilla</name>
    <name type="common">European freshwater eel</name>
    <name type="synonym">Muraena anguilla</name>
    <dbReference type="NCBI Taxonomy" id="7936"/>
    <lineage>
        <taxon>Eukaryota</taxon>
        <taxon>Metazoa</taxon>
        <taxon>Chordata</taxon>
        <taxon>Craniata</taxon>
        <taxon>Vertebrata</taxon>
        <taxon>Euteleostomi</taxon>
        <taxon>Actinopterygii</taxon>
        <taxon>Neopterygii</taxon>
        <taxon>Teleostei</taxon>
        <taxon>Anguilliformes</taxon>
        <taxon>Anguillidae</taxon>
        <taxon>Anguilla</taxon>
    </lineage>
</organism>
<proteinExistence type="predicted"/>
<dbReference type="EMBL" id="GBXM01080454">
    <property type="protein sequence ID" value="JAH28123.1"/>
    <property type="molecule type" value="Transcribed_RNA"/>
</dbReference>
<sequence>MTSLTKYSDLIFSDLKLTYLISCNSLMCSTLTYPPSSVSVLIWSGCRWVTHPSSALSRLSVLIKSQCRRCPDQFLF</sequence>
<reference evidence="1" key="2">
    <citation type="journal article" date="2015" name="Fish Shellfish Immunol.">
        <title>Early steps in the European eel (Anguilla anguilla)-Vibrio vulnificus interaction in the gills: Role of the RtxA13 toxin.</title>
        <authorList>
            <person name="Callol A."/>
            <person name="Pajuelo D."/>
            <person name="Ebbesson L."/>
            <person name="Teles M."/>
            <person name="MacKenzie S."/>
            <person name="Amaro C."/>
        </authorList>
    </citation>
    <scope>NUCLEOTIDE SEQUENCE</scope>
</reference>
<name>A0A0E9RIF6_ANGAN</name>